<evidence type="ECO:0000259" key="1">
    <source>
        <dbReference type="Pfam" id="PF06983"/>
    </source>
</evidence>
<evidence type="ECO:0000313" key="2">
    <source>
        <dbReference type="EMBL" id="SAL49208.1"/>
    </source>
</evidence>
<dbReference type="InterPro" id="IPR009725">
    <property type="entry name" value="3_dmu_93_MTrfase"/>
</dbReference>
<feature type="domain" description="PhnB-like" evidence="1">
    <location>
        <begin position="2"/>
        <end position="116"/>
    </location>
</feature>
<dbReference type="PIRSF" id="PIRSF021700">
    <property type="entry name" value="3_dmu_93_MTrfase"/>
    <property type="match status" value="1"/>
</dbReference>
<name>A0A158HY10_9BURK</name>
<dbReference type="PANTHER" id="PTHR33990">
    <property type="entry name" value="PROTEIN YJDN-RELATED"/>
    <property type="match status" value="1"/>
</dbReference>
<dbReference type="SUPFAM" id="SSF54593">
    <property type="entry name" value="Glyoxalase/Bleomycin resistance protein/Dihydroxybiphenyl dioxygenase"/>
    <property type="match status" value="1"/>
</dbReference>
<sequence length="157" mass="17490">MQKIANCLWFDGRAEEAAQFYTGVFRHSRIGDVMRYGEAGPREKGSVLSVSFELDGVEFMALNGGPAFTFSPAISFFVKCETQDEVDGYWEKLVEGGQPQQCGWVTDRFGVSWQIVPVSLGKMLQDEDPAKSTRVMQAMLKMVKLDIAGLESAYRGE</sequence>
<dbReference type="GO" id="GO:0032259">
    <property type="term" value="P:methylation"/>
    <property type="evidence" value="ECO:0007669"/>
    <property type="project" value="UniProtKB-KW"/>
</dbReference>
<dbReference type="Pfam" id="PF06983">
    <property type="entry name" value="3-dmu-9_3-mt"/>
    <property type="match status" value="1"/>
</dbReference>
<proteinExistence type="predicted"/>
<dbReference type="InterPro" id="IPR029068">
    <property type="entry name" value="Glyas_Bleomycin-R_OHBP_Dase"/>
</dbReference>
<dbReference type="EMBL" id="FCNW02000022">
    <property type="protein sequence ID" value="SAL49208.1"/>
    <property type="molecule type" value="Genomic_DNA"/>
</dbReference>
<reference evidence="2" key="1">
    <citation type="submission" date="2016-01" db="EMBL/GenBank/DDBJ databases">
        <authorList>
            <person name="Peeters C."/>
        </authorList>
    </citation>
    <scope>NUCLEOTIDE SEQUENCE [LARGE SCALE GENOMIC DNA]</scope>
    <source>
        <strain evidence="2">LMG 22934</strain>
    </source>
</reference>
<protein>
    <submittedName>
        <fullName evidence="2">3-demethylubiquinone-9 3-methyltransferase</fullName>
    </submittedName>
</protein>
<dbReference type="RefSeq" id="WP_087668750.1">
    <property type="nucleotide sequence ID" value="NZ_FCNW02000022.1"/>
</dbReference>
<dbReference type="STRING" id="326474.AWB65_03958"/>
<dbReference type="CDD" id="cd06588">
    <property type="entry name" value="PhnB_like"/>
    <property type="match status" value="1"/>
</dbReference>
<dbReference type="OrthoDB" id="5293819at2"/>
<evidence type="ECO:0000313" key="3">
    <source>
        <dbReference type="Proteomes" id="UP000054977"/>
    </source>
</evidence>
<dbReference type="Proteomes" id="UP000054977">
    <property type="component" value="Unassembled WGS sequence"/>
</dbReference>
<organism evidence="2 3">
    <name type="scientific">Caballeronia humi</name>
    <dbReference type="NCBI Taxonomy" id="326474"/>
    <lineage>
        <taxon>Bacteria</taxon>
        <taxon>Pseudomonadati</taxon>
        <taxon>Pseudomonadota</taxon>
        <taxon>Betaproteobacteria</taxon>
        <taxon>Burkholderiales</taxon>
        <taxon>Burkholderiaceae</taxon>
        <taxon>Caballeronia</taxon>
    </lineage>
</organism>
<comment type="caution">
    <text evidence="2">The sequence shown here is derived from an EMBL/GenBank/DDBJ whole genome shotgun (WGS) entry which is preliminary data.</text>
</comment>
<gene>
    <name evidence="2" type="ORF">AWB65_03958</name>
</gene>
<dbReference type="InterPro" id="IPR028973">
    <property type="entry name" value="PhnB-like"/>
</dbReference>
<dbReference type="GO" id="GO:0008168">
    <property type="term" value="F:methyltransferase activity"/>
    <property type="evidence" value="ECO:0007669"/>
    <property type="project" value="UniProtKB-KW"/>
</dbReference>
<dbReference type="Gene3D" id="3.10.180.10">
    <property type="entry name" value="2,3-Dihydroxybiphenyl 1,2-Dioxygenase, domain 1"/>
    <property type="match status" value="1"/>
</dbReference>
<dbReference type="AlphaFoldDB" id="A0A158HY10"/>
<accession>A0A158HY10</accession>
<keyword evidence="3" id="KW-1185">Reference proteome</keyword>